<dbReference type="GO" id="GO:0016740">
    <property type="term" value="F:transferase activity"/>
    <property type="evidence" value="ECO:0007669"/>
    <property type="project" value="UniProtKB-KW"/>
</dbReference>
<dbReference type="Pfam" id="PF02348">
    <property type="entry name" value="CTP_transf_3"/>
    <property type="match status" value="1"/>
</dbReference>
<dbReference type="CDD" id="cd02513">
    <property type="entry name" value="CMP-NeuAc_Synthase"/>
    <property type="match status" value="1"/>
</dbReference>
<dbReference type="EMBL" id="JAABLP010000001">
    <property type="protein sequence ID" value="NBN62674.1"/>
    <property type="molecule type" value="Genomic_DNA"/>
</dbReference>
<name>A0ABW9ZCW3_9HYPH</name>
<evidence type="ECO:0000313" key="1">
    <source>
        <dbReference type="EMBL" id="NBN62674.1"/>
    </source>
</evidence>
<accession>A0ABW9ZCW3</accession>
<reference evidence="1 2" key="1">
    <citation type="submission" date="2020-01" db="EMBL/GenBank/DDBJ databases">
        <authorList>
            <person name="Peng S.Y."/>
            <person name="Li J."/>
            <person name="Wang M."/>
            <person name="Wang L."/>
            <person name="Wang C.Q."/>
            <person name="Wang J.R."/>
        </authorList>
    </citation>
    <scope>NUCLEOTIDE SEQUENCE [LARGE SCALE GENOMIC DNA]</scope>
    <source>
        <strain evidence="1 2">XCT-34</strain>
    </source>
</reference>
<dbReference type="InterPro" id="IPR050793">
    <property type="entry name" value="CMP-NeuNAc_synthase"/>
</dbReference>
<dbReference type="PANTHER" id="PTHR21485:SF6">
    <property type="entry name" value="N-ACYLNEURAMINATE CYTIDYLYLTRANSFERASE-RELATED"/>
    <property type="match status" value="1"/>
</dbReference>
<dbReference type="InterPro" id="IPR029044">
    <property type="entry name" value="Nucleotide-diphossugar_trans"/>
</dbReference>
<protein>
    <submittedName>
        <fullName evidence="1">NTP transferase domain-containing protein</fullName>
    </submittedName>
</protein>
<proteinExistence type="predicted"/>
<dbReference type="SUPFAM" id="SSF53448">
    <property type="entry name" value="Nucleotide-diphospho-sugar transferases"/>
    <property type="match status" value="1"/>
</dbReference>
<dbReference type="InterPro" id="IPR003329">
    <property type="entry name" value="Cytidylyl_trans"/>
</dbReference>
<organism evidence="1 2">
    <name type="scientific">Pannonibacter tanglangensis</name>
    <dbReference type="NCBI Taxonomy" id="2750084"/>
    <lineage>
        <taxon>Bacteria</taxon>
        <taxon>Pseudomonadati</taxon>
        <taxon>Pseudomonadota</taxon>
        <taxon>Alphaproteobacteria</taxon>
        <taxon>Hyphomicrobiales</taxon>
        <taxon>Stappiaceae</taxon>
        <taxon>Pannonibacter</taxon>
    </lineage>
</organism>
<evidence type="ECO:0000313" key="2">
    <source>
        <dbReference type="Proteomes" id="UP000541347"/>
    </source>
</evidence>
<keyword evidence="2" id="KW-1185">Reference proteome</keyword>
<sequence>MTGVPLAPVFAVVPARAGSKGLPGKNVTPLAGKPLYRHSIDAALAAGIREIHVTTDIPEILEARLPEGVTTHLRPPHLAADTTTMAEVLLDFLPRAGLTQGTLVLLQPTSPLRRPETIRAGLDLYAATGASMVMSVSPAERSVLKWGLLERDRFVPIARKEFCFANRQSLPPVVRPNGALYVYDAGTFLARGDYSAEDIRVLPIADDEAQDIDTAADLARCAALLGSTERQGT</sequence>
<dbReference type="Gene3D" id="3.90.550.10">
    <property type="entry name" value="Spore Coat Polysaccharide Biosynthesis Protein SpsA, Chain A"/>
    <property type="match status" value="1"/>
</dbReference>
<dbReference type="Proteomes" id="UP000541347">
    <property type="component" value="Unassembled WGS sequence"/>
</dbReference>
<comment type="caution">
    <text evidence="1">The sequence shown here is derived from an EMBL/GenBank/DDBJ whole genome shotgun (WGS) entry which is preliminary data.</text>
</comment>
<dbReference type="PANTHER" id="PTHR21485">
    <property type="entry name" value="HAD SUPERFAMILY MEMBERS CMAS AND KDSC"/>
    <property type="match status" value="1"/>
</dbReference>
<gene>
    <name evidence="1" type="ORF">GWI71_03180</name>
</gene>
<keyword evidence="1" id="KW-0808">Transferase</keyword>